<sequence length="92" mass="10126">MTVAMISIACGFGWIILANVLALLPSRDNHWTRAYVLIAVGLPLLAWITYSNGVIVGFAFLIGGMSVLRWPVVYLGRWLRRVAGSTHGEARK</sequence>
<dbReference type="RefSeq" id="WP_085863152.1">
    <property type="nucleotide sequence ID" value="NZ_FWFT01000001.1"/>
</dbReference>
<evidence type="ECO:0000256" key="1">
    <source>
        <dbReference type="SAM" id="Phobius"/>
    </source>
</evidence>
<name>A0A1Y5RLH8_9RHOB</name>
<evidence type="ECO:0008006" key="4">
    <source>
        <dbReference type="Google" id="ProtNLM"/>
    </source>
</evidence>
<organism evidence="2 3">
    <name type="scientific">Pseudooctadecabacter jejudonensis</name>
    <dbReference type="NCBI Taxonomy" id="1391910"/>
    <lineage>
        <taxon>Bacteria</taxon>
        <taxon>Pseudomonadati</taxon>
        <taxon>Pseudomonadota</taxon>
        <taxon>Alphaproteobacteria</taxon>
        <taxon>Rhodobacterales</taxon>
        <taxon>Paracoccaceae</taxon>
        <taxon>Pseudooctadecabacter</taxon>
    </lineage>
</organism>
<dbReference type="InterPro" id="IPR018919">
    <property type="entry name" value="DUF2484"/>
</dbReference>
<dbReference type="EMBL" id="FWFT01000001">
    <property type="protein sequence ID" value="SLN19862.1"/>
    <property type="molecule type" value="Genomic_DNA"/>
</dbReference>
<keyword evidence="1" id="KW-1133">Transmembrane helix</keyword>
<keyword evidence="1" id="KW-0812">Transmembrane</keyword>
<proteinExistence type="predicted"/>
<evidence type="ECO:0000313" key="3">
    <source>
        <dbReference type="Proteomes" id="UP000193623"/>
    </source>
</evidence>
<feature type="transmembrane region" description="Helical" evidence="1">
    <location>
        <begin position="54"/>
        <end position="72"/>
    </location>
</feature>
<dbReference type="AlphaFoldDB" id="A0A1Y5RLH8"/>
<feature type="transmembrane region" description="Helical" evidence="1">
    <location>
        <begin position="31"/>
        <end position="48"/>
    </location>
</feature>
<reference evidence="2 3" key="1">
    <citation type="submission" date="2017-03" db="EMBL/GenBank/DDBJ databases">
        <authorList>
            <person name="Afonso C.L."/>
            <person name="Miller P.J."/>
            <person name="Scott M.A."/>
            <person name="Spackman E."/>
            <person name="Goraichik I."/>
            <person name="Dimitrov K.M."/>
            <person name="Suarez D.L."/>
            <person name="Swayne D.E."/>
        </authorList>
    </citation>
    <scope>NUCLEOTIDE SEQUENCE [LARGE SCALE GENOMIC DNA]</scope>
    <source>
        <strain evidence="2 3">CECT 8397</strain>
    </source>
</reference>
<dbReference type="Proteomes" id="UP000193623">
    <property type="component" value="Unassembled WGS sequence"/>
</dbReference>
<protein>
    <recommendedName>
        <fullName evidence="4">DUF2484 family protein</fullName>
    </recommendedName>
</protein>
<keyword evidence="1" id="KW-0472">Membrane</keyword>
<dbReference type="Pfam" id="PF10658">
    <property type="entry name" value="DUF2484"/>
    <property type="match status" value="1"/>
</dbReference>
<gene>
    <name evidence="2" type="ORF">PSJ8397_00721</name>
</gene>
<keyword evidence="3" id="KW-1185">Reference proteome</keyword>
<feature type="transmembrane region" description="Helical" evidence="1">
    <location>
        <begin position="6"/>
        <end position="24"/>
    </location>
</feature>
<dbReference type="OrthoDB" id="7862849at2"/>
<accession>A0A1Y5RLH8</accession>
<evidence type="ECO:0000313" key="2">
    <source>
        <dbReference type="EMBL" id="SLN19862.1"/>
    </source>
</evidence>